<sequence length="113" mass="11464">MILLSVLSACAAHAPASSPAGDVVKVFKSRGAVQCEGRGTAPEAMRAELERAGVRVQASACGSDGRMRPAVCGAGTDEINLFDIAAADLPRAQALGFAPLSQLKGEAQAAPCR</sequence>
<accession>A0A853IUV7</accession>
<dbReference type="EMBL" id="JACCKX010000001">
    <property type="protein sequence ID" value="NZA01794.1"/>
    <property type="molecule type" value="Genomic_DNA"/>
</dbReference>
<gene>
    <name evidence="1" type="ORF">H0I39_08585</name>
</gene>
<dbReference type="RefSeq" id="WP_180550204.1">
    <property type="nucleotide sequence ID" value="NZ_JACCKX010000001.1"/>
</dbReference>
<evidence type="ECO:0000313" key="2">
    <source>
        <dbReference type="Proteomes" id="UP000589716"/>
    </source>
</evidence>
<evidence type="ECO:0000313" key="1">
    <source>
        <dbReference type="EMBL" id="NZA01794.1"/>
    </source>
</evidence>
<comment type="caution">
    <text evidence="1">The sequence shown here is derived from an EMBL/GenBank/DDBJ whole genome shotgun (WGS) entry which is preliminary data.</text>
</comment>
<dbReference type="AlphaFoldDB" id="A0A853IUV7"/>
<reference evidence="1 2" key="1">
    <citation type="submission" date="2020-07" db="EMBL/GenBank/DDBJ databases">
        <authorList>
            <person name="Maaloum M."/>
        </authorList>
    </citation>
    <scope>NUCLEOTIDE SEQUENCE [LARGE SCALE GENOMIC DNA]</scope>
    <source>
        <strain evidence="1 2">GCS-AN-3</strain>
    </source>
</reference>
<keyword evidence="2" id="KW-1185">Reference proteome</keyword>
<protein>
    <submittedName>
        <fullName evidence="1">Uncharacterized protein</fullName>
    </submittedName>
</protein>
<name>A0A853IUV7_9BURK</name>
<organism evidence="1 2">
    <name type="scientific">Ottowia beijingensis</name>
    <dbReference type="NCBI Taxonomy" id="1207057"/>
    <lineage>
        <taxon>Bacteria</taxon>
        <taxon>Pseudomonadati</taxon>
        <taxon>Pseudomonadota</taxon>
        <taxon>Betaproteobacteria</taxon>
        <taxon>Burkholderiales</taxon>
        <taxon>Comamonadaceae</taxon>
        <taxon>Ottowia</taxon>
    </lineage>
</organism>
<dbReference type="Proteomes" id="UP000589716">
    <property type="component" value="Unassembled WGS sequence"/>
</dbReference>
<proteinExistence type="predicted"/>